<dbReference type="OrthoDB" id="2748701at2759"/>
<name>A0A1M2W653_TRAPU</name>
<accession>A0A1M2W653</accession>
<keyword evidence="3" id="KW-1185">Reference proteome</keyword>
<gene>
    <name evidence="2" type="ORF">TRAPUB_8134</name>
</gene>
<evidence type="ECO:0000256" key="1">
    <source>
        <dbReference type="SAM" id="MobiDB-lite"/>
    </source>
</evidence>
<organism evidence="2 3">
    <name type="scientific">Trametes pubescens</name>
    <name type="common">White-rot fungus</name>
    <dbReference type="NCBI Taxonomy" id="154538"/>
    <lineage>
        <taxon>Eukaryota</taxon>
        <taxon>Fungi</taxon>
        <taxon>Dikarya</taxon>
        <taxon>Basidiomycota</taxon>
        <taxon>Agaricomycotina</taxon>
        <taxon>Agaricomycetes</taxon>
        <taxon>Polyporales</taxon>
        <taxon>Polyporaceae</taxon>
        <taxon>Trametes</taxon>
    </lineage>
</organism>
<dbReference type="Proteomes" id="UP000184267">
    <property type="component" value="Unassembled WGS sequence"/>
</dbReference>
<protein>
    <submittedName>
        <fullName evidence="2">Uncharacterized protein</fullName>
    </submittedName>
</protein>
<comment type="caution">
    <text evidence="2">The sequence shown here is derived from an EMBL/GenBank/DDBJ whole genome shotgun (WGS) entry which is preliminary data.</text>
</comment>
<dbReference type="AlphaFoldDB" id="A0A1M2W653"/>
<feature type="region of interest" description="Disordered" evidence="1">
    <location>
        <begin position="87"/>
        <end position="129"/>
    </location>
</feature>
<proteinExistence type="predicted"/>
<evidence type="ECO:0000313" key="3">
    <source>
        <dbReference type="Proteomes" id="UP000184267"/>
    </source>
</evidence>
<feature type="compositionally biased region" description="Low complexity" evidence="1">
    <location>
        <begin position="115"/>
        <end position="126"/>
    </location>
</feature>
<sequence>MDSLPLETLQRIFELACTDGGRTGNSLSLTSKGVRSASRTVRFRSIILIVHPRCLRSFMMLYERECDPAFRDKPRIQHLFLMFPSIGGTGTRPGDASRSPSPSPRRERCLAYRDSQSSTNSRTASSEDIALPSDFDDFETEDVDIYVWPSRGRQRTPDPTASPGYLAAARTLFRLITPDLQTLAINSGMTFGGQLELPCIGQPLPYLRELALVDVREPRALFAEGGSGPPLFPQLTHLHIVSDFTVSDLAFPMWAEHAPRLTHLRVTGVTDVHVSQLARVVGVKVERYPAVVVHIPGSFSPPSPPPPPPPRTNPSVRVLVMQPCPPPRGGFCGNPMIEHGEMVDDLHEIERQCQGSGVRVTVLFHTDGADGAGDANARAPQGDWIGR</sequence>
<dbReference type="EMBL" id="MNAD01000184">
    <property type="protein sequence ID" value="OJT15338.1"/>
    <property type="molecule type" value="Genomic_DNA"/>
</dbReference>
<dbReference type="OMA" id="DLAFPMW"/>
<feature type="non-terminal residue" evidence="2">
    <location>
        <position position="387"/>
    </location>
</feature>
<evidence type="ECO:0000313" key="2">
    <source>
        <dbReference type="EMBL" id="OJT15338.1"/>
    </source>
</evidence>
<reference evidence="2 3" key="1">
    <citation type="submission" date="2016-10" db="EMBL/GenBank/DDBJ databases">
        <title>Genome sequence of the basidiomycete white-rot fungus Trametes pubescens.</title>
        <authorList>
            <person name="Makela M.R."/>
            <person name="Granchi Z."/>
            <person name="Peng M."/>
            <person name="De Vries R.P."/>
            <person name="Grigoriev I."/>
            <person name="Riley R."/>
            <person name="Hilden K."/>
        </authorList>
    </citation>
    <scope>NUCLEOTIDE SEQUENCE [LARGE SCALE GENOMIC DNA]</scope>
    <source>
        <strain evidence="2 3">FBCC735</strain>
    </source>
</reference>